<dbReference type="InterPro" id="IPR018948">
    <property type="entry name" value="GTP-bd_TrmE_N"/>
</dbReference>
<dbReference type="InterPro" id="IPR027368">
    <property type="entry name" value="MnmE_dom2"/>
</dbReference>
<reference evidence="9 10" key="1">
    <citation type="submission" date="2014-10" db="EMBL/GenBank/DDBJ databases">
        <title>Whole genome sequence of Francisella endociliophora strain FSC1006, isolated from a laboratory culture of the marine ciliate Euplotes raikovi.</title>
        <authorList>
            <person name="Granberg M."/>
            <person name="Backman S."/>
            <person name="Lundmark E."/>
            <person name="Nilsson E."/>
            <person name="Karlsson E."/>
            <person name="Thelaus J."/>
            <person name="Ohrman C."/>
            <person name="Larkeryd A."/>
            <person name="Stenberg P."/>
        </authorList>
    </citation>
    <scope>NUCLEOTIDE SEQUENCE [LARGE SCALE GENOMIC DNA]</scope>
    <source>
        <strain evidence="9 10">FSC1006</strain>
    </source>
</reference>
<keyword evidence="6" id="KW-0963">Cytoplasm</keyword>
<dbReference type="InterPro" id="IPR027266">
    <property type="entry name" value="TrmE/GcvT-like"/>
</dbReference>
<keyword evidence="4 6" id="KW-0630">Potassium</keyword>
<dbReference type="Gene3D" id="3.40.50.300">
    <property type="entry name" value="P-loop containing nucleotide triphosphate hydrolases"/>
    <property type="match status" value="1"/>
</dbReference>
<evidence type="ECO:0000259" key="8">
    <source>
        <dbReference type="PROSITE" id="PS51709"/>
    </source>
</evidence>
<dbReference type="SUPFAM" id="SSF116878">
    <property type="entry name" value="TrmE connector domain"/>
    <property type="match status" value="1"/>
</dbReference>
<dbReference type="EC" id="3.6.-.-" evidence="6"/>
<dbReference type="RefSeq" id="WP_040008458.1">
    <property type="nucleotide sequence ID" value="NZ_CP009574.1"/>
</dbReference>
<dbReference type="NCBIfam" id="NF003661">
    <property type="entry name" value="PRK05291.1-3"/>
    <property type="match status" value="1"/>
</dbReference>
<dbReference type="PANTHER" id="PTHR42714:SF2">
    <property type="entry name" value="TRNA MODIFICATION GTPASE GTPBP3, MITOCHONDRIAL"/>
    <property type="match status" value="1"/>
</dbReference>
<dbReference type="KEGG" id="frf:LO80_03110"/>
<feature type="binding site" evidence="6">
    <location>
        <position position="251"/>
    </location>
    <ligand>
        <name>Mg(2+)</name>
        <dbReference type="ChEBI" id="CHEBI:18420"/>
    </ligand>
</feature>
<dbReference type="InterPro" id="IPR005225">
    <property type="entry name" value="Small_GTP-bd"/>
</dbReference>
<evidence type="ECO:0000313" key="9">
    <source>
        <dbReference type="EMBL" id="AIT09062.1"/>
    </source>
</evidence>
<keyword evidence="6" id="KW-0460">Magnesium</keyword>
<dbReference type="OrthoDB" id="9805918at2"/>
<evidence type="ECO:0000256" key="1">
    <source>
        <dbReference type="ARBA" id="ARBA00011043"/>
    </source>
</evidence>
<dbReference type="PROSITE" id="PS51709">
    <property type="entry name" value="G_TRME"/>
    <property type="match status" value="1"/>
</dbReference>
<dbReference type="InterPro" id="IPR031168">
    <property type="entry name" value="G_TrmE"/>
</dbReference>
<dbReference type="GO" id="GO:0003924">
    <property type="term" value="F:GTPase activity"/>
    <property type="evidence" value="ECO:0007669"/>
    <property type="project" value="UniProtKB-UniRule"/>
</dbReference>
<dbReference type="InterPro" id="IPR004520">
    <property type="entry name" value="GTPase_MnmE"/>
</dbReference>
<organism evidence="9 10">
    <name type="scientific">Candidatus Francisella endociliophora</name>
    <dbReference type="NCBI Taxonomy" id="653937"/>
    <lineage>
        <taxon>Bacteria</taxon>
        <taxon>Pseudomonadati</taxon>
        <taxon>Pseudomonadota</taxon>
        <taxon>Gammaproteobacteria</taxon>
        <taxon>Thiotrichales</taxon>
        <taxon>Francisellaceae</taxon>
        <taxon>Francisella</taxon>
    </lineage>
</organism>
<dbReference type="InterPro" id="IPR027417">
    <property type="entry name" value="P-loop_NTPase"/>
</dbReference>
<dbReference type="GO" id="GO:0046872">
    <property type="term" value="F:metal ion binding"/>
    <property type="evidence" value="ECO:0007669"/>
    <property type="project" value="UniProtKB-KW"/>
</dbReference>
<feature type="binding site" evidence="6">
    <location>
        <position position="23"/>
    </location>
    <ligand>
        <name>(6S)-5-formyl-5,6,7,8-tetrahydrofolate</name>
        <dbReference type="ChEBI" id="CHEBI:57457"/>
    </ligand>
</feature>
<name>A0A097ENB9_9GAMM</name>
<dbReference type="InterPro" id="IPR006073">
    <property type="entry name" value="GTP-bd"/>
</dbReference>
<feature type="binding site" evidence="6">
    <location>
        <begin position="270"/>
        <end position="273"/>
    </location>
    <ligand>
        <name>GTP</name>
        <dbReference type="ChEBI" id="CHEBI:37565"/>
    </ligand>
</feature>
<dbReference type="InterPro" id="IPR025867">
    <property type="entry name" value="MnmE_helical"/>
</dbReference>
<keyword evidence="3 6" id="KW-0547">Nucleotide-binding</keyword>
<dbReference type="Pfam" id="PF10396">
    <property type="entry name" value="TrmE_N"/>
    <property type="match status" value="1"/>
</dbReference>
<feature type="binding site" evidence="6">
    <location>
        <begin position="226"/>
        <end position="231"/>
    </location>
    <ligand>
        <name>GTP</name>
        <dbReference type="ChEBI" id="CHEBI:37565"/>
    </ligand>
</feature>
<dbReference type="GO" id="GO:0030488">
    <property type="term" value="P:tRNA methylation"/>
    <property type="evidence" value="ECO:0007669"/>
    <property type="project" value="TreeGrafter"/>
</dbReference>
<accession>A0A097ENB9</accession>
<evidence type="ECO:0000256" key="2">
    <source>
        <dbReference type="ARBA" id="ARBA00022694"/>
    </source>
</evidence>
<evidence type="ECO:0000256" key="4">
    <source>
        <dbReference type="ARBA" id="ARBA00022958"/>
    </source>
</evidence>
<dbReference type="NCBIfam" id="TIGR00450">
    <property type="entry name" value="mnmE_trmE_thdF"/>
    <property type="match status" value="1"/>
</dbReference>
<dbReference type="Pfam" id="PF12631">
    <property type="entry name" value="MnmE_helical"/>
    <property type="match status" value="1"/>
</dbReference>
<dbReference type="PRINTS" id="PR00326">
    <property type="entry name" value="GTP1OBG"/>
</dbReference>
<comment type="caution">
    <text evidence="6">Lacks conserved residue(s) required for the propagation of feature annotation.</text>
</comment>
<proteinExistence type="inferred from homology"/>
<comment type="cofactor">
    <cofactor evidence="6">
        <name>K(+)</name>
        <dbReference type="ChEBI" id="CHEBI:29103"/>
    </cofactor>
    <text evidence="6">Binds 1 potassium ion per subunit.</text>
</comment>
<dbReference type="STRING" id="1547445.LO80_03110"/>
<comment type="function">
    <text evidence="6">Exhibits a very high intrinsic GTPase hydrolysis rate. Involved in the addition of a carboxymethylaminomethyl (cmnm) group at the wobble position (U34) of certain tRNAs, forming tRNA-cmnm(5)s(2)U34.</text>
</comment>
<dbReference type="GO" id="GO:0005829">
    <property type="term" value="C:cytosol"/>
    <property type="evidence" value="ECO:0007669"/>
    <property type="project" value="TreeGrafter"/>
</dbReference>
<dbReference type="CDD" id="cd04164">
    <property type="entry name" value="trmE"/>
    <property type="match status" value="1"/>
</dbReference>
<evidence type="ECO:0000256" key="5">
    <source>
        <dbReference type="ARBA" id="ARBA00023134"/>
    </source>
</evidence>
<dbReference type="AlphaFoldDB" id="A0A097ENB9"/>
<keyword evidence="10" id="KW-1185">Reference proteome</keyword>
<feature type="binding site" evidence="6">
    <location>
        <position position="81"/>
    </location>
    <ligand>
        <name>(6S)-5-formyl-5,6,7,8-tetrahydrofolate</name>
        <dbReference type="ChEBI" id="CHEBI:57457"/>
    </ligand>
</feature>
<dbReference type="Pfam" id="PF01926">
    <property type="entry name" value="MMR_HSR1"/>
    <property type="match status" value="1"/>
</dbReference>
<dbReference type="GO" id="GO:0005525">
    <property type="term" value="F:GTP binding"/>
    <property type="evidence" value="ECO:0007669"/>
    <property type="project" value="UniProtKB-UniRule"/>
</dbReference>
<dbReference type="CDD" id="cd14858">
    <property type="entry name" value="TrmE_N"/>
    <property type="match status" value="1"/>
</dbReference>
<dbReference type="GO" id="GO:0002098">
    <property type="term" value="P:tRNA wobble uridine modification"/>
    <property type="evidence" value="ECO:0007669"/>
    <property type="project" value="TreeGrafter"/>
</dbReference>
<keyword evidence="5 6" id="KW-0342">GTP-binding</keyword>
<gene>
    <name evidence="6 9" type="primary">mnmE</name>
    <name evidence="9" type="synonym">thdF</name>
    <name evidence="6 9" type="synonym">trmE</name>
    <name evidence="9" type="ORF">LO80_03110</name>
</gene>
<feature type="binding site" evidence="6">
    <location>
        <position position="230"/>
    </location>
    <ligand>
        <name>Mg(2+)</name>
        <dbReference type="ChEBI" id="CHEBI:18420"/>
    </ligand>
</feature>
<feature type="binding site" evidence="6">
    <location>
        <position position="226"/>
    </location>
    <ligand>
        <name>K(+)</name>
        <dbReference type="ChEBI" id="CHEBI:29103"/>
    </ligand>
</feature>
<evidence type="ECO:0000256" key="6">
    <source>
        <dbReference type="HAMAP-Rule" id="MF_00379"/>
    </source>
</evidence>
<comment type="similarity">
    <text evidence="1 6 7">Belongs to the TRAFAC class TrmE-Era-EngA-EngB-Septin-like GTPase superfamily. TrmE GTPase family.</text>
</comment>
<feature type="binding site" evidence="6">
    <location>
        <position position="120"/>
    </location>
    <ligand>
        <name>(6S)-5-formyl-5,6,7,8-tetrahydrofolate</name>
        <dbReference type="ChEBI" id="CHEBI:57457"/>
    </ligand>
</feature>
<keyword evidence="6" id="KW-0378">Hydrolase</keyword>
<dbReference type="HAMAP" id="MF_00379">
    <property type="entry name" value="GTPase_MnmE"/>
    <property type="match status" value="1"/>
</dbReference>
<keyword evidence="6" id="KW-0479">Metal-binding</keyword>
<feature type="binding site" evidence="6">
    <location>
        <begin position="245"/>
        <end position="251"/>
    </location>
    <ligand>
        <name>GTP</name>
        <dbReference type="ChEBI" id="CHEBI:37565"/>
    </ligand>
</feature>
<comment type="subunit">
    <text evidence="6">Homodimer. Heterotetramer of two MnmE and two MnmG subunits.</text>
</comment>
<dbReference type="Proteomes" id="UP000029672">
    <property type="component" value="Chromosome"/>
</dbReference>
<dbReference type="NCBIfam" id="TIGR00231">
    <property type="entry name" value="small_GTP"/>
    <property type="match status" value="1"/>
</dbReference>
<dbReference type="Gene3D" id="3.30.1360.120">
    <property type="entry name" value="Probable tRNA modification gtpase trme, domain 1"/>
    <property type="match status" value="1"/>
</dbReference>
<keyword evidence="2 6" id="KW-0819">tRNA processing</keyword>
<protein>
    <recommendedName>
        <fullName evidence="6">tRNA modification GTPase MnmE</fullName>
        <ecNumber evidence="6">3.6.-.-</ecNumber>
    </recommendedName>
</protein>
<comment type="subcellular location">
    <subcellularLocation>
        <location evidence="6">Cytoplasm</location>
    </subcellularLocation>
</comment>
<dbReference type="PANTHER" id="PTHR42714">
    <property type="entry name" value="TRNA MODIFICATION GTPASE GTPBP3"/>
    <property type="match status" value="1"/>
</dbReference>
<dbReference type="Gene3D" id="1.20.120.430">
    <property type="entry name" value="tRNA modification GTPase MnmE domain 2"/>
    <property type="match status" value="1"/>
</dbReference>
<sequence>MYTKDTIVAIATPQGNGGIGIIRISGTDALKIAQKLTRKELKPRYATFCNIYSQDIQETIDHGIAVFFNSPFSYTGEDVVEIQAHGNPFVLNLIIKSALGYGARMAKAGEFTERAFMNDKLDLAQAEAVSDIINASSEIAAKSAAKSLQGEFSKEINSLLEKLIFLRMYVEASIDFPEEEINFLEDKKIHSSLADIYSNILQVRNSCKQGAILVEGITLILVGKPNAGKSSLLNALAGKDSAIVTAIAGTTRDIVKEHIQINGVPMHIIDTAGLRSSDDLIESEGIKRAIKKIQEADQVLFVTDDYTNSKVRFSDIKDIIPEFYQQIPKDIDITYVHNKIDLLKETPQNQDNHIYISAENNIGIDKLKSHILKKVGYTNQNESIYTARERHVTAINKAFEHIELAKEQLQLGNGELLAEELLIVQEYLNSITGEFTSDDLLGEIFSSFCIGK</sequence>
<dbReference type="eggNOG" id="COG0486">
    <property type="taxonomic scope" value="Bacteria"/>
</dbReference>
<dbReference type="EMBL" id="CP009574">
    <property type="protein sequence ID" value="AIT09062.1"/>
    <property type="molecule type" value="Genomic_DNA"/>
</dbReference>
<feature type="domain" description="TrmE-type G" evidence="8">
    <location>
        <begin position="216"/>
        <end position="376"/>
    </location>
</feature>
<feature type="binding site" evidence="6">
    <location>
        <position position="245"/>
    </location>
    <ligand>
        <name>K(+)</name>
        <dbReference type="ChEBI" id="CHEBI:29103"/>
    </ligand>
</feature>
<feature type="binding site" evidence="6">
    <location>
        <position position="250"/>
    </location>
    <ligand>
        <name>K(+)</name>
        <dbReference type="ChEBI" id="CHEBI:29103"/>
    </ligand>
</feature>
<evidence type="ECO:0000256" key="3">
    <source>
        <dbReference type="ARBA" id="ARBA00022741"/>
    </source>
</evidence>
<evidence type="ECO:0000313" key="10">
    <source>
        <dbReference type="Proteomes" id="UP000029672"/>
    </source>
</evidence>
<feature type="binding site" evidence="6">
    <location>
        <position position="247"/>
    </location>
    <ligand>
        <name>K(+)</name>
        <dbReference type="ChEBI" id="CHEBI:29103"/>
    </ligand>
</feature>
<dbReference type="HOGENOM" id="CLU_019624_4_1_6"/>
<feature type="binding site" evidence="6">
    <location>
        <position position="452"/>
    </location>
    <ligand>
        <name>(6S)-5-formyl-5,6,7,8-tetrahydrofolate</name>
        <dbReference type="ChEBI" id="CHEBI:57457"/>
    </ligand>
</feature>
<dbReference type="SUPFAM" id="SSF52540">
    <property type="entry name" value="P-loop containing nucleoside triphosphate hydrolases"/>
    <property type="match status" value="1"/>
</dbReference>
<evidence type="ECO:0000256" key="7">
    <source>
        <dbReference type="RuleBase" id="RU003313"/>
    </source>
</evidence>